<evidence type="ECO:0000256" key="7">
    <source>
        <dbReference type="ARBA" id="ARBA00023159"/>
    </source>
</evidence>
<evidence type="ECO:0000256" key="2">
    <source>
        <dbReference type="ARBA" id="ARBA00022490"/>
    </source>
</evidence>
<evidence type="ECO:0000256" key="3">
    <source>
        <dbReference type="ARBA" id="ARBA00022553"/>
    </source>
</evidence>
<dbReference type="PANTHER" id="PTHR48111:SF4">
    <property type="entry name" value="DNA-BINDING DUAL TRANSCRIPTIONAL REGULATOR OMPR"/>
    <property type="match status" value="1"/>
</dbReference>
<sequence>MSPECHILIVDDDAEIRRLAGKFLREHGHKVTAAQDAREMREAMKAGAVDLIILDIMLPGTSGLDLCRDIRRTSDVPIIMLTARGSDVDRIVGLELGADDYLSKPFNPRELLARIHAVLRRMRPSGDATASGGTLLAFSGWTLDTRRRELTNPEAVVVDLSTGEYDLLLTFLEHPQRVLTRDQLMDAAKNRTATGFDRAIDIQVSRLRKKLESHGGPEMVKTVRGAGYFFVPEVERS</sequence>
<reference evidence="14" key="1">
    <citation type="submission" date="2022-12" db="EMBL/GenBank/DDBJ databases">
        <title>Reference genome sequencing for broad-spectrum identification of bacterial and archaeal isolates by mass spectrometry.</title>
        <authorList>
            <person name="Sekiguchi Y."/>
            <person name="Tourlousse D.M."/>
        </authorList>
    </citation>
    <scope>NUCLEOTIDE SEQUENCE</scope>
    <source>
        <strain evidence="14">301</strain>
    </source>
</reference>
<gene>
    <name evidence="15" type="ORF">GGQ86_005362</name>
    <name evidence="14" type="ORF">XFLAVUS301_52140</name>
</gene>
<dbReference type="InterPro" id="IPR001789">
    <property type="entry name" value="Sig_transdc_resp-reg_receiver"/>
</dbReference>
<dbReference type="InterPro" id="IPR001867">
    <property type="entry name" value="OmpR/PhoB-type_DNA-bd"/>
</dbReference>
<dbReference type="GO" id="GO:0006355">
    <property type="term" value="P:regulation of DNA-templated transcription"/>
    <property type="evidence" value="ECO:0007669"/>
    <property type="project" value="InterPro"/>
</dbReference>
<dbReference type="PANTHER" id="PTHR48111">
    <property type="entry name" value="REGULATOR OF RPOS"/>
    <property type="match status" value="1"/>
</dbReference>
<keyword evidence="5" id="KW-0805">Transcription regulation</keyword>
<dbReference type="Pfam" id="PF00072">
    <property type="entry name" value="Response_reg"/>
    <property type="match status" value="1"/>
</dbReference>
<proteinExistence type="predicted"/>
<keyword evidence="7" id="KW-0010">Activator</keyword>
<dbReference type="FunFam" id="1.10.10.10:FF:000099">
    <property type="entry name" value="Two-component system response regulator TorR"/>
    <property type="match status" value="1"/>
</dbReference>
<evidence type="ECO:0000256" key="11">
    <source>
        <dbReference type="PROSITE-ProRule" id="PRU01091"/>
    </source>
</evidence>
<dbReference type="Proteomes" id="UP001144397">
    <property type="component" value="Unassembled WGS sequence"/>
</dbReference>
<comment type="caution">
    <text evidence="14">The sequence shown here is derived from an EMBL/GenBank/DDBJ whole genome shotgun (WGS) entry which is preliminary data.</text>
</comment>
<feature type="modified residue" description="4-aspartylphosphate" evidence="10">
    <location>
        <position position="55"/>
    </location>
</feature>
<evidence type="ECO:0000256" key="8">
    <source>
        <dbReference type="ARBA" id="ARBA00023163"/>
    </source>
</evidence>
<keyword evidence="4" id="KW-0902">Two-component regulatory system</keyword>
<dbReference type="SUPFAM" id="SSF46894">
    <property type="entry name" value="C-terminal effector domain of the bipartite response regulators"/>
    <property type="match status" value="1"/>
</dbReference>
<dbReference type="CDD" id="cd00383">
    <property type="entry name" value="trans_reg_C"/>
    <property type="match status" value="1"/>
</dbReference>
<dbReference type="GO" id="GO:0005829">
    <property type="term" value="C:cytosol"/>
    <property type="evidence" value="ECO:0007669"/>
    <property type="project" value="TreeGrafter"/>
</dbReference>
<dbReference type="Gene3D" id="1.10.10.10">
    <property type="entry name" value="Winged helix-like DNA-binding domain superfamily/Winged helix DNA-binding domain"/>
    <property type="match status" value="1"/>
</dbReference>
<accession>A0A9W6CSC1</accession>
<dbReference type="PROSITE" id="PS51755">
    <property type="entry name" value="OMPR_PHOB"/>
    <property type="match status" value="1"/>
</dbReference>
<evidence type="ECO:0000313" key="16">
    <source>
        <dbReference type="Proteomes" id="UP001144397"/>
    </source>
</evidence>
<name>A0A9W6CSC1_XANFL</name>
<keyword evidence="17" id="KW-1185">Reference proteome</keyword>
<evidence type="ECO:0000259" key="13">
    <source>
        <dbReference type="PROSITE" id="PS51755"/>
    </source>
</evidence>
<dbReference type="PROSITE" id="PS50110">
    <property type="entry name" value="RESPONSE_REGULATORY"/>
    <property type="match status" value="1"/>
</dbReference>
<dbReference type="Proteomes" id="UP001245370">
    <property type="component" value="Unassembled WGS sequence"/>
</dbReference>
<evidence type="ECO:0000259" key="12">
    <source>
        <dbReference type="PROSITE" id="PS50110"/>
    </source>
</evidence>
<dbReference type="GO" id="GO:0000976">
    <property type="term" value="F:transcription cis-regulatory region binding"/>
    <property type="evidence" value="ECO:0007669"/>
    <property type="project" value="TreeGrafter"/>
</dbReference>
<keyword evidence="2" id="KW-0963">Cytoplasm</keyword>
<keyword evidence="8" id="KW-0804">Transcription</keyword>
<dbReference type="InterPro" id="IPR039420">
    <property type="entry name" value="WalR-like"/>
</dbReference>
<evidence type="ECO:0000256" key="10">
    <source>
        <dbReference type="PROSITE-ProRule" id="PRU00169"/>
    </source>
</evidence>
<feature type="domain" description="Response regulatory" evidence="12">
    <location>
        <begin position="6"/>
        <end position="119"/>
    </location>
</feature>
<evidence type="ECO:0000256" key="9">
    <source>
        <dbReference type="ARBA" id="ARBA00067337"/>
    </source>
</evidence>
<dbReference type="EMBL" id="JAVDPY010000019">
    <property type="protein sequence ID" value="MDR6336858.1"/>
    <property type="molecule type" value="Genomic_DNA"/>
</dbReference>
<dbReference type="EMBL" id="BSDO01000019">
    <property type="protein sequence ID" value="GLI25540.1"/>
    <property type="molecule type" value="Genomic_DNA"/>
</dbReference>
<dbReference type="SMART" id="SM00862">
    <property type="entry name" value="Trans_reg_C"/>
    <property type="match status" value="1"/>
</dbReference>
<dbReference type="SMART" id="SM00448">
    <property type="entry name" value="REC"/>
    <property type="match status" value="1"/>
</dbReference>
<dbReference type="SUPFAM" id="SSF52172">
    <property type="entry name" value="CheY-like"/>
    <property type="match status" value="1"/>
</dbReference>
<keyword evidence="6 11" id="KW-0238">DNA-binding</keyword>
<dbReference type="Gene3D" id="3.40.50.2300">
    <property type="match status" value="1"/>
</dbReference>
<dbReference type="GO" id="GO:0000156">
    <property type="term" value="F:phosphorelay response regulator activity"/>
    <property type="evidence" value="ECO:0007669"/>
    <property type="project" value="TreeGrafter"/>
</dbReference>
<feature type="DNA-binding region" description="OmpR/PhoB-type" evidence="11">
    <location>
        <begin position="133"/>
        <end position="232"/>
    </location>
</feature>
<dbReference type="InterPro" id="IPR036388">
    <property type="entry name" value="WH-like_DNA-bd_sf"/>
</dbReference>
<evidence type="ECO:0000313" key="15">
    <source>
        <dbReference type="EMBL" id="MDR6336858.1"/>
    </source>
</evidence>
<evidence type="ECO:0000313" key="14">
    <source>
        <dbReference type="EMBL" id="GLI25540.1"/>
    </source>
</evidence>
<dbReference type="GeneID" id="95765983"/>
<reference evidence="15 17" key="2">
    <citation type="submission" date="2023-07" db="EMBL/GenBank/DDBJ databases">
        <title>Genomic Encyclopedia of Type Strains, Phase IV (KMG-IV): sequencing the most valuable type-strain genomes for metagenomic binning, comparative biology and taxonomic classification.</title>
        <authorList>
            <person name="Goeker M."/>
        </authorList>
    </citation>
    <scope>NUCLEOTIDE SEQUENCE [LARGE SCALE GENOMIC DNA]</scope>
    <source>
        <strain evidence="15 17">DSM 338</strain>
    </source>
</reference>
<dbReference type="Gene3D" id="6.10.250.690">
    <property type="match status" value="1"/>
</dbReference>
<dbReference type="RefSeq" id="WP_149578547.1">
    <property type="nucleotide sequence ID" value="NZ_BSDO01000019.1"/>
</dbReference>
<dbReference type="AlphaFoldDB" id="A0A9W6CSC1"/>
<comment type="subcellular location">
    <subcellularLocation>
        <location evidence="1">Cytoplasm</location>
    </subcellularLocation>
</comment>
<keyword evidence="3 10" id="KW-0597">Phosphoprotein</keyword>
<feature type="domain" description="OmpR/PhoB-type" evidence="13">
    <location>
        <begin position="133"/>
        <end position="232"/>
    </location>
</feature>
<dbReference type="GO" id="GO:0032993">
    <property type="term" value="C:protein-DNA complex"/>
    <property type="evidence" value="ECO:0007669"/>
    <property type="project" value="TreeGrafter"/>
</dbReference>
<evidence type="ECO:0000313" key="17">
    <source>
        <dbReference type="Proteomes" id="UP001245370"/>
    </source>
</evidence>
<dbReference type="Pfam" id="PF00486">
    <property type="entry name" value="Trans_reg_C"/>
    <property type="match status" value="1"/>
</dbReference>
<dbReference type="FunFam" id="3.40.50.2300:FF:000001">
    <property type="entry name" value="DNA-binding response regulator PhoB"/>
    <property type="match status" value="1"/>
</dbReference>
<dbReference type="InterPro" id="IPR016032">
    <property type="entry name" value="Sig_transdc_resp-reg_C-effctor"/>
</dbReference>
<evidence type="ECO:0000256" key="6">
    <source>
        <dbReference type="ARBA" id="ARBA00023125"/>
    </source>
</evidence>
<organism evidence="14 16">
    <name type="scientific">Xanthobacter flavus</name>
    <dbReference type="NCBI Taxonomy" id="281"/>
    <lineage>
        <taxon>Bacteria</taxon>
        <taxon>Pseudomonadati</taxon>
        <taxon>Pseudomonadota</taxon>
        <taxon>Alphaproteobacteria</taxon>
        <taxon>Hyphomicrobiales</taxon>
        <taxon>Xanthobacteraceae</taxon>
        <taxon>Xanthobacter</taxon>
    </lineage>
</organism>
<evidence type="ECO:0000256" key="4">
    <source>
        <dbReference type="ARBA" id="ARBA00023012"/>
    </source>
</evidence>
<dbReference type="InterPro" id="IPR011006">
    <property type="entry name" value="CheY-like_superfamily"/>
</dbReference>
<evidence type="ECO:0000256" key="5">
    <source>
        <dbReference type="ARBA" id="ARBA00023015"/>
    </source>
</evidence>
<protein>
    <recommendedName>
        <fullName evidence="9">Regulatory protein VirG</fullName>
    </recommendedName>
</protein>
<evidence type="ECO:0000256" key="1">
    <source>
        <dbReference type="ARBA" id="ARBA00004496"/>
    </source>
</evidence>